<evidence type="ECO:0000313" key="2">
    <source>
        <dbReference type="Proteomes" id="UP000032233"/>
    </source>
</evidence>
<proteinExistence type="predicted"/>
<accession>A0A0D2GLA0</accession>
<comment type="caution">
    <text evidence="1">The sequence shown here is derived from an EMBL/GenBank/DDBJ whole genome shotgun (WGS) entry which is preliminary data.</text>
</comment>
<protein>
    <submittedName>
        <fullName evidence="1">Uncharacterized protein</fullName>
    </submittedName>
</protein>
<evidence type="ECO:0000313" key="1">
    <source>
        <dbReference type="EMBL" id="KIX15457.1"/>
    </source>
</evidence>
<dbReference type="Proteomes" id="UP000032233">
    <property type="component" value="Unassembled WGS sequence"/>
</dbReference>
<keyword evidence="2" id="KW-1185">Reference proteome</keyword>
<name>A0A0D2GLA0_9BACT</name>
<reference evidence="1 2" key="1">
    <citation type="submission" date="2013-11" db="EMBL/GenBank/DDBJ databases">
        <title>Metagenomic analysis of a methanogenic consortium involved in long chain n-alkane degradation.</title>
        <authorList>
            <person name="Davidova I.A."/>
            <person name="Callaghan A.V."/>
            <person name="Wawrik B."/>
            <person name="Pruitt S."/>
            <person name="Marks C."/>
            <person name="Duncan K.E."/>
            <person name="Suflita J.M."/>
        </authorList>
    </citation>
    <scope>NUCLEOTIDE SEQUENCE [LARGE SCALE GENOMIC DNA]</scope>
    <source>
        <strain evidence="1 2">SPR</strain>
    </source>
</reference>
<dbReference type="EMBL" id="AZAC01000003">
    <property type="protein sequence ID" value="KIX15457.1"/>
    <property type="molecule type" value="Genomic_DNA"/>
</dbReference>
<dbReference type="InParanoid" id="A0A0D2GLA0"/>
<organism evidence="1 2">
    <name type="scientific">Dethiosulfatarculus sandiegensis</name>
    <dbReference type="NCBI Taxonomy" id="1429043"/>
    <lineage>
        <taxon>Bacteria</taxon>
        <taxon>Pseudomonadati</taxon>
        <taxon>Thermodesulfobacteriota</taxon>
        <taxon>Desulfarculia</taxon>
        <taxon>Desulfarculales</taxon>
        <taxon>Desulfarculaceae</taxon>
        <taxon>Dethiosulfatarculus</taxon>
    </lineage>
</organism>
<sequence length="62" mass="6608">MVLIARNTINIDAKGLPRGKNQQTNIGIRPEPTGQGIRLPLEIIPASETSPAFSGKGKKIPC</sequence>
<dbReference type="AlphaFoldDB" id="A0A0D2GLA0"/>
<gene>
    <name evidence="1" type="ORF">X474_04110</name>
</gene>